<evidence type="ECO:0000313" key="1">
    <source>
        <dbReference type="EMBL" id="SFJ00658.1"/>
    </source>
</evidence>
<keyword evidence="2" id="KW-1185">Reference proteome</keyword>
<evidence type="ECO:0000313" key="2">
    <source>
        <dbReference type="Proteomes" id="UP000199548"/>
    </source>
</evidence>
<keyword evidence="1" id="KW-0413">Isomerase</keyword>
<dbReference type="Proteomes" id="UP000199548">
    <property type="component" value="Unassembled WGS sequence"/>
</dbReference>
<dbReference type="OrthoDB" id="2555274at2"/>
<accession>A0A1I3MUG6</accession>
<reference evidence="1 2" key="1">
    <citation type="submission" date="2016-10" db="EMBL/GenBank/DDBJ databases">
        <authorList>
            <person name="de Groot N.N."/>
        </authorList>
    </citation>
    <scope>NUCLEOTIDE SEQUENCE [LARGE SCALE GENOMIC DNA]</scope>
    <source>
        <strain evidence="1 2">LMG 23650</strain>
    </source>
</reference>
<name>A0A1I3MUG6_9BURK</name>
<dbReference type="InterPro" id="IPR036237">
    <property type="entry name" value="Xyl_isomerase-like_sf"/>
</dbReference>
<dbReference type="STRING" id="420953.SAMN05192543_105116"/>
<dbReference type="EMBL" id="FOQU01000005">
    <property type="protein sequence ID" value="SFJ00658.1"/>
    <property type="molecule type" value="Genomic_DNA"/>
</dbReference>
<sequence length="281" mass="31596">MQLDIFRSLWGYRGNRRAAFASARAAGLAGIEARLPLEVEARIALAQDLADHALDYIAICFTDSAVLPDQHATPAAHLLDLNRKLDWAAELTPRFVNVLAGNDRWPLAQQVDFFGGALELAQRHALICSFETHRARSLYSPWVTLDLIRQLPALRFTSDISHWVVVCERLLDDPADDLTPFVERVHHIQARVGYDQGPQVPHPGAPEYAAALAFHQRHWEAVWHAQQARGYTHSTLTPEFGADGYLHHLPFTDAPVADLAALNTWMVHTEREHFHRAMGPH</sequence>
<proteinExistence type="predicted"/>
<protein>
    <submittedName>
        <fullName evidence="1">Sugar phosphate isomerase/epimerase</fullName>
    </submittedName>
</protein>
<dbReference type="GO" id="GO:0016853">
    <property type="term" value="F:isomerase activity"/>
    <property type="evidence" value="ECO:0007669"/>
    <property type="project" value="UniProtKB-KW"/>
</dbReference>
<dbReference type="AlphaFoldDB" id="A0A1I3MUG6"/>
<organism evidence="1 2">
    <name type="scientific">Paraburkholderia megapolitana</name>
    <dbReference type="NCBI Taxonomy" id="420953"/>
    <lineage>
        <taxon>Bacteria</taxon>
        <taxon>Pseudomonadati</taxon>
        <taxon>Pseudomonadota</taxon>
        <taxon>Betaproteobacteria</taxon>
        <taxon>Burkholderiales</taxon>
        <taxon>Burkholderiaceae</taxon>
        <taxon>Paraburkholderia</taxon>
    </lineage>
</organism>
<gene>
    <name evidence="1" type="ORF">SAMN05192543_105116</name>
</gene>
<dbReference type="Gene3D" id="3.20.20.150">
    <property type="entry name" value="Divalent-metal-dependent TIM barrel enzymes"/>
    <property type="match status" value="1"/>
</dbReference>
<dbReference type="SUPFAM" id="SSF51658">
    <property type="entry name" value="Xylose isomerase-like"/>
    <property type="match status" value="1"/>
</dbReference>
<dbReference type="RefSeq" id="WP_091013266.1">
    <property type="nucleotide sequence ID" value="NZ_CP041745.1"/>
</dbReference>